<feature type="signal peptide" evidence="9">
    <location>
        <begin position="1"/>
        <end position="19"/>
    </location>
</feature>
<evidence type="ECO:0000256" key="5">
    <source>
        <dbReference type="ARBA" id="ARBA00022729"/>
    </source>
</evidence>
<dbReference type="GO" id="GO:0002227">
    <property type="term" value="P:innate immune response in mucosa"/>
    <property type="evidence" value="ECO:0007669"/>
    <property type="project" value="TreeGrafter"/>
</dbReference>
<organism evidence="11 12">
    <name type="scientific">Tupaia chinensis</name>
    <name type="common">Chinese tree shrew</name>
    <name type="synonym">Tupaia belangeri chinensis</name>
    <dbReference type="NCBI Taxonomy" id="246437"/>
    <lineage>
        <taxon>Eukaryota</taxon>
        <taxon>Metazoa</taxon>
        <taxon>Chordata</taxon>
        <taxon>Craniata</taxon>
        <taxon>Vertebrata</taxon>
        <taxon>Euteleostomi</taxon>
        <taxon>Mammalia</taxon>
        <taxon>Eutheria</taxon>
        <taxon>Euarchontoglires</taxon>
        <taxon>Scandentia</taxon>
        <taxon>Tupaiidae</taxon>
        <taxon>Tupaia</taxon>
    </lineage>
</organism>
<dbReference type="GO" id="GO:0031012">
    <property type="term" value="C:extracellular matrix"/>
    <property type="evidence" value="ECO:0007669"/>
    <property type="project" value="TreeGrafter"/>
</dbReference>
<keyword evidence="6" id="KW-0211">Defensin</keyword>
<dbReference type="AlphaFoldDB" id="L8YGF2"/>
<dbReference type="Pfam" id="PF00323">
    <property type="entry name" value="Defensin_1"/>
    <property type="match status" value="1"/>
</dbReference>
<gene>
    <name evidence="11" type="ORF">TREES_T100016349</name>
</gene>
<dbReference type="InterPro" id="IPR006080">
    <property type="entry name" value="Beta/alpha-defensin_C"/>
</dbReference>
<accession>L8YGF2</accession>
<dbReference type="PANTHER" id="PTHR11876:SF28">
    <property type="entry name" value="ALPHA-DEFENSIN 1"/>
    <property type="match status" value="1"/>
</dbReference>
<evidence type="ECO:0000256" key="7">
    <source>
        <dbReference type="ARBA" id="ARBA00023022"/>
    </source>
</evidence>
<dbReference type="SMART" id="SM00048">
    <property type="entry name" value="DEFSN"/>
    <property type="match status" value="1"/>
</dbReference>
<feature type="chain" id="PRO_5003998575" evidence="9">
    <location>
        <begin position="20"/>
        <end position="94"/>
    </location>
</feature>
<keyword evidence="3" id="KW-0964">Secreted</keyword>
<evidence type="ECO:0000256" key="8">
    <source>
        <dbReference type="ARBA" id="ARBA00023157"/>
    </source>
</evidence>
<dbReference type="FunCoup" id="L8YGF2">
    <property type="interactions" value="135"/>
</dbReference>
<evidence type="ECO:0000256" key="3">
    <source>
        <dbReference type="ARBA" id="ARBA00022525"/>
    </source>
</evidence>
<protein>
    <submittedName>
        <fullName evidence="11">Defensin-7</fullName>
    </submittedName>
</protein>
<feature type="domain" description="Mammalian defensins" evidence="10">
    <location>
        <begin position="65"/>
        <end position="93"/>
    </location>
</feature>
<evidence type="ECO:0000256" key="2">
    <source>
        <dbReference type="ARBA" id="ARBA00006519"/>
    </source>
</evidence>
<dbReference type="SMART" id="SM01418">
    <property type="entry name" value="Defensin_propep"/>
    <property type="match status" value="1"/>
</dbReference>
<reference evidence="12" key="2">
    <citation type="journal article" date="2013" name="Nat. Commun.">
        <title>Genome of the Chinese tree shrew.</title>
        <authorList>
            <person name="Fan Y."/>
            <person name="Huang Z.Y."/>
            <person name="Cao C.C."/>
            <person name="Chen C.S."/>
            <person name="Chen Y.X."/>
            <person name="Fan D.D."/>
            <person name="He J."/>
            <person name="Hou H.L."/>
            <person name="Hu L."/>
            <person name="Hu X.T."/>
            <person name="Jiang X.T."/>
            <person name="Lai R."/>
            <person name="Lang Y.S."/>
            <person name="Liang B."/>
            <person name="Liao S.G."/>
            <person name="Mu D."/>
            <person name="Ma Y.Y."/>
            <person name="Niu Y.Y."/>
            <person name="Sun X.Q."/>
            <person name="Xia J.Q."/>
            <person name="Xiao J."/>
            <person name="Xiong Z.Q."/>
            <person name="Xu L."/>
            <person name="Yang L."/>
            <person name="Zhang Y."/>
            <person name="Zhao W."/>
            <person name="Zhao X.D."/>
            <person name="Zheng Y.T."/>
            <person name="Zhou J.M."/>
            <person name="Zhu Y.B."/>
            <person name="Zhang G.J."/>
            <person name="Wang J."/>
            <person name="Yao Y.G."/>
        </authorList>
    </citation>
    <scope>NUCLEOTIDE SEQUENCE [LARGE SCALE GENOMIC DNA]</scope>
</reference>
<dbReference type="GO" id="GO:0050829">
    <property type="term" value="P:defense response to Gram-negative bacterium"/>
    <property type="evidence" value="ECO:0007669"/>
    <property type="project" value="TreeGrafter"/>
</dbReference>
<reference evidence="12" key="1">
    <citation type="submission" date="2012-07" db="EMBL/GenBank/DDBJ databases">
        <title>Genome of the Chinese tree shrew, a rising model animal genetically related to primates.</title>
        <authorList>
            <person name="Zhang G."/>
            <person name="Fan Y."/>
            <person name="Yao Y."/>
            <person name="Huang Z."/>
        </authorList>
    </citation>
    <scope>NUCLEOTIDE SEQUENCE [LARGE SCALE GENOMIC DNA]</scope>
</reference>
<keyword evidence="4" id="KW-0929">Antimicrobial</keyword>
<dbReference type="Proteomes" id="UP000011518">
    <property type="component" value="Unassembled WGS sequence"/>
</dbReference>
<dbReference type="GO" id="GO:0019731">
    <property type="term" value="P:antibacterial humoral response"/>
    <property type="evidence" value="ECO:0007669"/>
    <property type="project" value="TreeGrafter"/>
</dbReference>
<dbReference type="InterPro" id="IPR002366">
    <property type="entry name" value="Alpha-defensin_N"/>
</dbReference>
<dbReference type="eggNOG" id="ENOG502T2EX">
    <property type="taxonomic scope" value="Eukaryota"/>
</dbReference>
<dbReference type="GO" id="GO:0071222">
    <property type="term" value="P:cellular response to lipopolysaccharide"/>
    <property type="evidence" value="ECO:0007669"/>
    <property type="project" value="TreeGrafter"/>
</dbReference>
<dbReference type="InterPro" id="IPR006081">
    <property type="entry name" value="Alpha-defensin_C"/>
</dbReference>
<dbReference type="InterPro" id="IPR016327">
    <property type="entry name" value="Alpha-defensin"/>
</dbReference>
<name>L8YGF2_TUPCH</name>
<dbReference type="GO" id="GO:0051673">
    <property type="term" value="P:disruption of plasma membrane integrity in another organism"/>
    <property type="evidence" value="ECO:0007669"/>
    <property type="project" value="TreeGrafter"/>
</dbReference>
<sequence>MRTLTLISAILLVTLQAQADPLPDTSDEVQVQEQAAAENPDVAISFAGDENSAFQVSDLVRGIRCRCTRGFCLFPERNSGFCLLRGIRYSFCCR</sequence>
<evidence type="ECO:0000313" key="12">
    <source>
        <dbReference type="Proteomes" id="UP000011518"/>
    </source>
</evidence>
<dbReference type="InParanoid" id="L8YGF2"/>
<comment type="similarity">
    <text evidence="2">Belongs to the alpha-defensin family.</text>
</comment>
<dbReference type="Pfam" id="PF00879">
    <property type="entry name" value="Defensin_propep"/>
    <property type="match status" value="1"/>
</dbReference>
<keyword evidence="7" id="KW-0044">Antibiotic</keyword>
<proteinExistence type="inferred from homology"/>
<dbReference type="EMBL" id="KB359234">
    <property type="protein sequence ID" value="ELV14234.1"/>
    <property type="molecule type" value="Genomic_DNA"/>
</dbReference>
<keyword evidence="12" id="KW-1185">Reference proteome</keyword>
<evidence type="ECO:0000256" key="9">
    <source>
        <dbReference type="SAM" id="SignalP"/>
    </source>
</evidence>
<evidence type="ECO:0000313" key="11">
    <source>
        <dbReference type="EMBL" id="ELV14234.1"/>
    </source>
</evidence>
<comment type="subcellular location">
    <subcellularLocation>
        <location evidence="1">Secreted</location>
    </subcellularLocation>
</comment>
<dbReference type="PIRSF" id="PIRSF001875">
    <property type="entry name" value="Alpha-defensin"/>
    <property type="match status" value="1"/>
</dbReference>
<evidence type="ECO:0000256" key="4">
    <source>
        <dbReference type="ARBA" id="ARBA00022529"/>
    </source>
</evidence>
<keyword evidence="5 9" id="KW-0732">Signal</keyword>
<dbReference type="GO" id="GO:0005615">
    <property type="term" value="C:extracellular space"/>
    <property type="evidence" value="ECO:0007669"/>
    <property type="project" value="InterPro"/>
</dbReference>
<dbReference type="GO" id="GO:0050830">
    <property type="term" value="P:defense response to Gram-positive bacterium"/>
    <property type="evidence" value="ECO:0007669"/>
    <property type="project" value="TreeGrafter"/>
</dbReference>
<evidence type="ECO:0000256" key="1">
    <source>
        <dbReference type="ARBA" id="ARBA00004613"/>
    </source>
</evidence>
<evidence type="ECO:0000259" key="10">
    <source>
        <dbReference type="PROSITE" id="PS00269"/>
    </source>
</evidence>
<evidence type="ECO:0000256" key="6">
    <source>
        <dbReference type="ARBA" id="ARBA00022940"/>
    </source>
</evidence>
<dbReference type="PROSITE" id="PS00269">
    <property type="entry name" value="DEFENSIN"/>
    <property type="match status" value="1"/>
</dbReference>
<dbReference type="PANTHER" id="PTHR11876">
    <property type="entry name" value="ALPHA-DEFENSIN 1"/>
    <property type="match status" value="1"/>
</dbReference>
<keyword evidence="8" id="KW-1015">Disulfide bond</keyword>
<dbReference type="GO" id="GO:0061844">
    <property type="term" value="P:antimicrobial humoral immune response mediated by antimicrobial peptide"/>
    <property type="evidence" value="ECO:0007669"/>
    <property type="project" value="TreeGrafter"/>
</dbReference>